<geneLocation type="plasmid" evidence="14">
    <name>pFRL3</name>
</geneLocation>
<dbReference type="InterPro" id="IPR003660">
    <property type="entry name" value="HAMP_dom"/>
</dbReference>
<evidence type="ECO:0000256" key="6">
    <source>
        <dbReference type="ARBA" id="ARBA00022692"/>
    </source>
</evidence>
<keyword evidence="5" id="KW-0808">Transferase</keyword>
<dbReference type="InterPro" id="IPR050428">
    <property type="entry name" value="TCS_sensor_his_kinase"/>
</dbReference>
<dbReference type="InterPro" id="IPR004358">
    <property type="entry name" value="Sig_transdc_His_kin-like_C"/>
</dbReference>
<gene>
    <name evidence="14" type="ORF">pFRL3_98</name>
</gene>
<evidence type="ECO:0000256" key="1">
    <source>
        <dbReference type="ARBA" id="ARBA00000085"/>
    </source>
</evidence>
<dbReference type="PROSITE" id="PS50885">
    <property type="entry name" value="HAMP"/>
    <property type="match status" value="1"/>
</dbReference>
<keyword evidence="4" id="KW-0597">Phosphoprotein</keyword>
<accession>V9YZW5</accession>
<feature type="domain" description="HAMP" evidence="13">
    <location>
        <begin position="91"/>
        <end position="143"/>
    </location>
</feature>
<dbReference type="EMBL" id="KF602048">
    <property type="protein sequence ID" value="AHE38875.1"/>
    <property type="molecule type" value="Genomic_DNA"/>
</dbReference>
<dbReference type="InterPro" id="IPR036890">
    <property type="entry name" value="HATPase_C_sf"/>
</dbReference>
<evidence type="ECO:0000259" key="13">
    <source>
        <dbReference type="PROSITE" id="PS50885"/>
    </source>
</evidence>
<dbReference type="SMART" id="SM00304">
    <property type="entry name" value="HAMP"/>
    <property type="match status" value="1"/>
</dbReference>
<dbReference type="Gene3D" id="1.10.287.130">
    <property type="match status" value="1"/>
</dbReference>
<protein>
    <recommendedName>
        <fullName evidence="3">histidine kinase</fullName>
        <ecNumber evidence="3">2.7.13.3</ecNumber>
    </recommendedName>
</protein>
<keyword evidence="8 11" id="KW-1133">Transmembrane helix</keyword>
<dbReference type="Pfam" id="PF00672">
    <property type="entry name" value="HAMP"/>
    <property type="match status" value="1"/>
</dbReference>
<dbReference type="InterPro" id="IPR003661">
    <property type="entry name" value="HisK_dim/P_dom"/>
</dbReference>
<evidence type="ECO:0000256" key="7">
    <source>
        <dbReference type="ARBA" id="ARBA00022777"/>
    </source>
</evidence>
<comment type="subcellular location">
    <subcellularLocation>
        <location evidence="2">Cell membrane</location>
    </subcellularLocation>
</comment>
<feature type="transmembrane region" description="Helical" evidence="11">
    <location>
        <begin position="70"/>
        <end position="89"/>
    </location>
</feature>
<dbReference type="Pfam" id="PF00512">
    <property type="entry name" value="HisKA"/>
    <property type="match status" value="1"/>
</dbReference>
<feature type="domain" description="Histidine kinase" evidence="12">
    <location>
        <begin position="151"/>
        <end position="365"/>
    </location>
</feature>
<evidence type="ECO:0000256" key="11">
    <source>
        <dbReference type="SAM" id="Phobius"/>
    </source>
</evidence>
<dbReference type="SMART" id="SM00387">
    <property type="entry name" value="HATPase_c"/>
    <property type="match status" value="1"/>
</dbReference>
<dbReference type="SUPFAM" id="SSF47384">
    <property type="entry name" value="Homodimeric domain of signal transducing histidine kinase"/>
    <property type="match status" value="1"/>
</dbReference>
<dbReference type="RefSeq" id="WP_024126256.1">
    <property type="nucleotide sequence ID" value="NC_023283.1"/>
</dbReference>
<dbReference type="SUPFAM" id="SSF55874">
    <property type="entry name" value="ATPase domain of HSP90 chaperone/DNA topoisomerase II/histidine kinase"/>
    <property type="match status" value="1"/>
</dbReference>
<keyword evidence="7" id="KW-0418">Kinase</keyword>
<dbReference type="InterPro" id="IPR003594">
    <property type="entry name" value="HATPase_dom"/>
</dbReference>
<dbReference type="InterPro" id="IPR005467">
    <property type="entry name" value="His_kinase_dom"/>
</dbReference>
<evidence type="ECO:0000256" key="10">
    <source>
        <dbReference type="ARBA" id="ARBA00023136"/>
    </source>
</evidence>
<dbReference type="Pfam" id="PF02518">
    <property type="entry name" value="HATPase_c"/>
    <property type="match status" value="1"/>
</dbReference>
<evidence type="ECO:0000256" key="3">
    <source>
        <dbReference type="ARBA" id="ARBA00012438"/>
    </source>
</evidence>
<dbReference type="GO" id="GO:0005524">
    <property type="term" value="F:ATP binding"/>
    <property type="evidence" value="ECO:0007669"/>
    <property type="project" value="UniProtKB-KW"/>
</dbReference>
<evidence type="ECO:0000256" key="2">
    <source>
        <dbReference type="ARBA" id="ARBA00004236"/>
    </source>
</evidence>
<dbReference type="PROSITE" id="PS50109">
    <property type="entry name" value="HIS_KIN"/>
    <property type="match status" value="1"/>
</dbReference>
<dbReference type="SMART" id="SM00388">
    <property type="entry name" value="HisKA"/>
    <property type="match status" value="1"/>
</dbReference>
<dbReference type="GO" id="GO:0005886">
    <property type="term" value="C:plasma membrane"/>
    <property type="evidence" value="ECO:0007669"/>
    <property type="project" value="UniProtKB-SubCell"/>
</dbReference>
<keyword evidence="6 11" id="KW-0812">Transmembrane</keyword>
<keyword evidence="9" id="KW-0902">Two-component regulatory system</keyword>
<dbReference type="CDD" id="cd00082">
    <property type="entry name" value="HisKA"/>
    <property type="match status" value="1"/>
</dbReference>
<organism evidence="14">
    <name type="scientific">Streptomyces sp. FR1</name>
    <dbReference type="NCBI Taxonomy" id="349971"/>
    <lineage>
        <taxon>Bacteria</taxon>
        <taxon>Bacillati</taxon>
        <taxon>Actinomycetota</taxon>
        <taxon>Actinomycetes</taxon>
        <taxon>Kitasatosporales</taxon>
        <taxon>Streptomycetaceae</taxon>
        <taxon>Streptomyces</taxon>
    </lineage>
</organism>
<reference evidence="14" key="1">
    <citation type="submission" date="2013-09" db="EMBL/GenBank/DDBJ databases">
        <title>Complete nucleotide sequence of Streptomyces linear plasmid pFRL3.</title>
        <authorList>
            <person name="Chen Z."/>
            <person name="Fang P."/>
            <person name="Qin Z."/>
        </authorList>
    </citation>
    <scope>NUCLEOTIDE SEQUENCE</scope>
    <source>
        <plasmid evidence="14">pFRL3</plasmid>
    </source>
</reference>
<dbReference type="EC" id="2.7.13.3" evidence="3"/>
<dbReference type="SUPFAM" id="SSF158472">
    <property type="entry name" value="HAMP domain-like"/>
    <property type="match status" value="1"/>
</dbReference>
<proteinExistence type="predicted"/>
<evidence type="ECO:0000256" key="8">
    <source>
        <dbReference type="ARBA" id="ARBA00022989"/>
    </source>
</evidence>
<evidence type="ECO:0000259" key="12">
    <source>
        <dbReference type="PROSITE" id="PS50109"/>
    </source>
</evidence>
<dbReference type="CDD" id="cd06225">
    <property type="entry name" value="HAMP"/>
    <property type="match status" value="1"/>
</dbReference>
<keyword evidence="14" id="KW-0547">Nucleotide-binding</keyword>
<evidence type="ECO:0000256" key="4">
    <source>
        <dbReference type="ARBA" id="ARBA00022553"/>
    </source>
</evidence>
<dbReference type="Gene3D" id="6.10.340.10">
    <property type="match status" value="1"/>
</dbReference>
<name>V9YZW5_9ACTN</name>
<evidence type="ECO:0000256" key="5">
    <source>
        <dbReference type="ARBA" id="ARBA00022679"/>
    </source>
</evidence>
<dbReference type="AlphaFoldDB" id="V9YZW5"/>
<keyword evidence="14" id="KW-0614">Plasmid</keyword>
<dbReference type="FunFam" id="3.30.565.10:FF:000006">
    <property type="entry name" value="Sensor histidine kinase WalK"/>
    <property type="match status" value="1"/>
</dbReference>
<comment type="catalytic activity">
    <reaction evidence="1">
        <text>ATP + protein L-histidine = ADP + protein N-phospho-L-histidine.</text>
        <dbReference type="EC" id="2.7.13.3"/>
    </reaction>
</comment>
<feature type="transmembrane region" description="Helical" evidence="11">
    <location>
        <begin position="7"/>
        <end position="32"/>
    </location>
</feature>
<dbReference type="PANTHER" id="PTHR45436">
    <property type="entry name" value="SENSOR HISTIDINE KINASE YKOH"/>
    <property type="match status" value="1"/>
</dbReference>
<evidence type="ECO:0000256" key="9">
    <source>
        <dbReference type="ARBA" id="ARBA00023012"/>
    </source>
</evidence>
<dbReference type="GO" id="GO:0000155">
    <property type="term" value="F:phosphorelay sensor kinase activity"/>
    <property type="evidence" value="ECO:0007669"/>
    <property type="project" value="InterPro"/>
</dbReference>
<dbReference type="PRINTS" id="PR00344">
    <property type="entry name" value="BCTRLSENSOR"/>
</dbReference>
<sequence length="371" mass="38751">MKVRLPFRLFLSHAGVAVVGAGVAFLTVRLLAPELFDHRVGMMNGMSGMGPSSQIRAGVHAAFLASLNSALLVGVLASVVAAAAVAAVVTRRMLRPLDAVRAATRQIAAGRYEVNVPPPAEPELSALAADVNTLARALADTEERRTRLLGDVAHEMRTPLTALDGYVEGLIDGVFTAGPDTLAELSAELRRLHRLADDLSGLSRAQEQRLDLHPLDADLADLARRAATRLSPQFDDAHVTLVIAADTALPVHVDPDRITQVLTNLLGNALLATPAGGAVTITARGSGSRGEVSVTDTGVGLDRADVERVFERFYRVPGRPRRSGGSGVGLTIARGIARAHDGDVTASSPGPGQGARFTVVLPLRSSDAPGG</sequence>
<dbReference type="InterPro" id="IPR036097">
    <property type="entry name" value="HisK_dim/P_sf"/>
</dbReference>
<dbReference type="CDD" id="cd00075">
    <property type="entry name" value="HATPase"/>
    <property type="match status" value="1"/>
</dbReference>
<dbReference type="Gene3D" id="3.30.565.10">
    <property type="entry name" value="Histidine kinase-like ATPase, C-terminal domain"/>
    <property type="match status" value="1"/>
</dbReference>
<evidence type="ECO:0000313" key="14">
    <source>
        <dbReference type="EMBL" id="AHE38875.1"/>
    </source>
</evidence>
<keyword evidence="10 11" id="KW-0472">Membrane</keyword>
<keyword evidence="14" id="KW-0067">ATP-binding</keyword>
<dbReference type="PANTHER" id="PTHR45436:SF5">
    <property type="entry name" value="SENSOR HISTIDINE KINASE TRCS"/>
    <property type="match status" value="1"/>
</dbReference>